<organism evidence="1 2">
    <name type="scientific">Brumimicrobium glaciale</name>
    <dbReference type="NCBI Taxonomy" id="200475"/>
    <lineage>
        <taxon>Bacteria</taxon>
        <taxon>Pseudomonadati</taxon>
        <taxon>Bacteroidota</taxon>
        <taxon>Flavobacteriia</taxon>
        <taxon>Flavobacteriales</taxon>
        <taxon>Crocinitomicaceae</taxon>
        <taxon>Brumimicrobium</taxon>
    </lineage>
</organism>
<evidence type="ECO:0008006" key="3">
    <source>
        <dbReference type="Google" id="ProtNLM"/>
    </source>
</evidence>
<keyword evidence="2" id="KW-1185">Reference proteome</keyword>
<name>A0A4Q4KQI1_9FLAO</name>
<evidence type="ECO:0000313" key="2">
    <source>
        <dbReference type="Proteomes" id="UP000293952"/>
    </source>
</evidence>
<proteinExistence type="predicted"/>
<sequence length="448" mass="51413">MKGVSLTQLYRYMQIIQKTINSKKYFLLFISALFFSLNGISQIICNQLIDRTGEPIAYVKVINHTTKTGSYSDKDGKFCIDYLTENDSVIIFSGGEYETISTSIRDMRLMEILLVKAGSVLEFSEVSIVSPKTFFLNEFDHSQAGVSLTNGGVLSSYIFASENYRGLIKSISVYVLNFEDDYIIIPAIYEYDLKTGSVGRKISIKNFQLDSIKKQSWNKIEILDTIYAPENGFCVGFECIPKSREISLAEVCQNSSITFGAYSQKKREEDRTYYVIGAGTGRWIQLAKAAWGVRNILNLAVKVELSGSEIETNAKSFVRQKKLLRKVKSEELDLSQETINDLFLSTIKVMELNDFKGLNQLIKIEKKNEDVYMDFLKKKQNNIIFDYDQLVFWKSCVSELPTAEVILLEENYYSITFSNLETIYLFFENEKWYIDYMKCNKLDVLVAQ</sequence>
<gene>
    <name evidence="1" type="ORF">ERX46_07150</name>
</gene>
<dbReference type="OrthoDB" id="9804995at2"/>
<dbReference type="SUPFAM" id="SSF49464">
    <property type="entry name" value="Carboxypeptidase regulatory domain-like"/>
    <property type="match status" value="1"/>
</dbReference>
<protein>
    <recommendedName>
        <fullName evidence="3">Carboxypeptidase-like regulatory domain-containing protein</fullName>
    </recommendedName>
</protein>
<dbReference type="Pfam" id="PF13715">
    <property type="entry name" value="CarbopepD_reg_2"/>
    <property type="match status" value="1"/>
</dbReference>
<dbReference type="AlphaFoldDB" id="A0A4Q4KQI1"/>
<comment type="caution">
    <text evidence="1">The sequence shown here is derived from an EMBL/GenBank/DDBJ whole genome shotgun (WGS) entry which is preliminary data.</text>
</comment>
<dbReference type="EMBL" id="SETE01000002">
    <property type="protein sequence ID" value="RYM35147.1"/>
    <property type="molecule type" value="Genomic_DNA"/>
</dbReference>
<accession>A0A4Q4KQI1</accession>
<reference evidence="1 2" key="1">
    <citation type="submission" date="2019-02" db="EMBL/GenBank/DDBJ databases">
        <title>Genome sequence of the sea-ice species Brumimicrobium glaciale.</title>
        <authorList>
            <person name="Bowman J.P."/>
        </authorList>
    </citation>
    <scope>NUCLEOTIDE SEQUENCE [LARGE SCALE GENOMIC DNA]</scope>
    <source>
        <strain evidence="1 2">IC156</strain>
    </source>
</reference>
<dbReference type="InterPro" id="IPR008969">
    <property type="entry name" value="CarboxyPept-like_regulatory"/>
</dbReference>
<dbReference type="Proteomes" id="UP000293952">
    <property type="component" value="Unassembled WGS sequence"/>
</dbReference>
<dbReference type="RefSeq" id="WP_130093155.1">
    <property type="nucleotide sequence ID" value="NZ_SETE01000002.1"/>
</dbReference>
<evidence type="ECO:0000313" key="1">
    <source>
        <dbReference type="EMBL" id="RYM35147.1"/>
    </source>
</evidence>